<keyword evidence="1" id="KW-1133">Transmembrane helix</keyword>
<dbReference type="Gene3D" id="3.90.550.10">
    <property type="entry name" value="Spore Coat Polysaccharide Biosynthesis Protein SpsA, Chain A"/>
    <property type="match status" value="1"/>
</dbReference>
<reference evidence="4" key="1">
    <citation type="journal article" date="2010" name="PLoS Genet.">
        <title>The genome of a pathogenic rhodococcus: cooptive virulence underpinned by key gene acquisitions.</title>
        <authorList>
            <person name="Letek M."/>
            <person name="Gonzalez P."/>
            <person name="Macarthur I."/>
            <person name="Rodriguez H."/>
            <person name="Freeman T.C."/>
            <person name="Valero-Rello A."/>
            <person name="Blanco M."/>
            <person name="Buckley T."/>
            <person name="Cherevach I."/>
            <person name="Fahey R."/>
            <person name="Hapeshi A."/>
            <person name="Holdstock J."/>
            <person name="Leadon D."/>
            <person name="Navas J."/>
            <person name="Ocampo A."/>
            <person name="Quail M.A."/>
            <person name="Sanders M."/>
            <person name="Scortti M.M."/>
            <person name="Prescott J.F."/>
            <person name="Fogarty U."/>
            <person name="Meijer W.G."/>
            <person name="Parkhill J."/>
            <person name="Bentley S.D."/>
            <person name="Vazquez-Boland J.A."/>
        </authorList>
    </citation>
    <scope>NUCLEOTIDE SEQUENCE [LARGE SCALE GENOMIC DNA]</scope>
    <source>
        <strain evidence="4 5">103S</strain>
    </source>
</reference>
<keyword evidence="4" id="KW-0808">Transferase</keyword>
<evidence type="ECO:0000313" key="4">
    <source>
        <dbReference type="EMBL" id="CBH48814.1"/>
    </source>
</evidence>
<evidence type="ECO:0000256" key="1">
    <source>
        <dbReference type="SAM" id="Phobius"/>
    </source>
</evidence>
<protein>
    <submittedName>
        <fullName evidence="4">Secreted glycosyl transferase family 2</fullName>
    </submittedName>
</protein>
<dbReference type="RefSeq" id="WP_013416371.1">
    <property type="nucleotide sequence ID" value="NC_014659.1"/>
</dbReference>
<accession>A0A3S5Y8B3</accession>
<evidence type="ECO:0000259" key="3">
    <source>
        <dbReference type="Pfam" id="PF00535"/>
    </source>
</evidence>
<dbReference type="EMBL" id="FN563149">
    <property type="protein sequence ID" value="CBH48814.1"/>
    <property type="molecule type" value="Genomic_DNA"/>
</dbReference>
<dbReference type="SUPFAM" id="SSF53448">
    <property type="entry name" value="Nucleotide-diphospho-sugar transferases"/>
    <property type="match status" value="1"/>
</dbReference>
<feature type="transmembrane region" description="Helical" evidence="1">
    <location>
        <begin position="320"/>
        <end position="340"/>
    </location>
</feature>
<dbReference type="GO" id="GO:0016740">
    <property type="term" value="F:transferase activity"/>
    <property type="evidence" value="ECO:0007669"/>
    <property type="project" value="UniProtKB-KW"/>
</dbReference>
<dbReference type="Proteomes" id="UP001154400">
    <property type="component" value="Chromosome"/>
</dbReference>
<dbReference type="AlphaFoldDB" id="A0A3S5Y8B3"/>
<gene>
    <name evidence="4" type="ordered locus">REQ_27960</name>
</gene>
<feature type="domain" description="Glycosyltransferase 2-like" evidence="3">
    <location>
        <begin position="49"/>
        <end position="227"/>
    </location>
</feature>
<dbReference type="InterPro" id="IPR001173">
    <property type="entry name" value="Glyco_trans_2-like"/>
</dbReference>
<keyword evidence="1" id="KW-0472">Membrane</keyword>
<feature type="transmembrane region" description="Helical" evidence="1">
    <location>
        <begin position="352"/>
        <end position="370"/>
    </location>
</feature>
<name>A0A3S5Y8B3_RHOH1</name>
<evidence type="ECO:0000256" key="2">
    <source>
        <dbReference type="SAM" id="SignalP"/>
    </source>
</evidence>
<sequence>MAAPLRPLRSSLLVTRSAALVALSGAAIAAVNACTIPRLHARRVTEPVTVVVPARNEESRIGDLVADLRRQTLLDTLRVIVLDDESADRTAAVATSAFAGDGRFALVPGDGPPPGWLGKNAACHEGATRAARLMDPARPGVLVFLDADVRLAADALAAAVTALRDCGADLVSPWPRQDAATVTERLIQPLLCWSWFSTLPVTVANRSTRPSTVVACGQFLVFDAAAYYRMGGHAPVAGSHTEDLDIARAVRRRGGRTVVAAAQERAHCRMYTDADALRDGYTRWLWTAFGSPAGAAVVTTLVAATYAVPPLAMLFGRGRTRVWGAAGYLAAIASRITARAVERGSPPSGRDVADAAAHPVSVAAFVRLVAVSHRDRRRRRLQWKGRQLT</sequence>
<proteinExistence type="predicted"/>
<dbReference type="PANTHER" id="PTHR43646:SF3">
    <property type="entry name" value="SLR1566 PROTEIN"/>
    <property type="match status" value="1"/>
</dbReference>
<keyword evidence="2" id="KW-0732">Signal</keyword>
<dbReference type="Pfam" id="PF00535">
    <property type="entry name" value="Glycos_transf_2"/>
    <property type="match status" value="1"/>
</dbReference>
<dbReference type="PANTHER" id="PTHR43646">
    <property type="entry name" value="GLYCOSYLTRANSFERASE"/>
    <property type="match status" value="1"/>
</dbReference>
<dbReference type="CDD" id="cd00761">
    <property type="entry name" value="Glyco_tranf_GTA_type"/>
    <property type="match status" value="1"/>
</dbReference>
<feature type="signal peptide" evidence="2">
    <location>
        <begin position="1"/>
        <end position="29"/>
    </location>
</feature>
<feature type="chain" id="PRO_5018652240" evidence="2">
    <location>
        <begin position="30"/>
        <end position="389"/>
    </location>
</feature>
<dbReference type="KEGG" id="req:REQ_27960"/>
<organism evidence="4">
    <name type="scientific">Rhodococcus hoagii (strain 103S)</name>
    <name type="common">Rhodococcus equi</name>
    <dbReference type="NCBI Taxonomy" id="685727"/>
    <lineage>
        <taxon>Bacteria</taxon>
        <taxon>Bacillati</taxon>
        <taxon>Actinomycetota</taxon>
        <taxon>Actinomycetes</taxon>
        <taxon>Mycobacteriales</taxon>
        <taxon>Nocardiaceae</taxon>
        <taxon>Prescottella</taxon>
    </lineage>
</organism>
<dbReference type="InterPro" id="IPR029044">
    <property type="entry name" value="Nucleotide-diphossugar_trans"/>
</dbReference>
<keyword evidence="1" id="KW-0812">Transmembrane</keyword>
<feature type="transmembrane region" description="Helical" evidence="1">
    <location>
        <begin position="284"/>
        <end position="308"/>
    </location>
</feature>
<evidence type="ECO:0000313" key="5">
    <source>
        <dbReference type="Proteomes" id="UP000006892"/>
    </source>
</evidence>